<name>A0A8J7TNJ7_9BACT</name>
<dbReference type="EMBL" id="JAFLCK010000032">
    <property type="protein sequence ID" value="MBN8662166.1"/>
    <property type="molecule type" value="Genomic_DNA"/>
</dbReference>
<accession>A0A8J7TNJ7</accession>
<evidence type="ECO:0000313" key="2">
    <source>
        <dbReference type="EMBL" id="MBN8662166.1"/>
    </source>
</evidence>
<feature type="transmembrane region" description="Helical" evidence="1">
    <location>
        <begin position="73"/>
        <end position="93"/>
    </location>
</feature>
<keyword evidence="1" id="KW-0472">Membrane</keyword>
<evidence type="ECO:0000256" key="1">
    <source>
        <dbReference type="SAM" id="Phobius"/>
    </source>
</evidence>
<gene>
    <name evidence="2" type="ORF">J0M35_17490</name>
</gene>
<feature type="transmembrane region" description="Helical" evidence="1">
    <location>
        <begin position="137"/>
        <end position="158"/>
    </location>
</feature>
<proteinExistence type="predicted"/>
<feature type="transmembrane region" description="Helical" evidence="1">
    <location>
        <begin position="108"/>
        <end position="125"/>
    </location>
</feature>
<reference evidence="2" key="1">
    <citation type="submission" date="2021-02" db="EMBL/GenBank/DDBJ databases">
        <title>Genome-Resolved Metagenomics of a Microbial Community Performing Photosynthetic Biological Nutrient Removal.</title>
        <authorList>
            <person name="Mcdaniel E.A."/>
        </authorList>
    </citation>
    <scope>NUCLEOTIDE SEQUENCE</scope>
    <source>
        <strain evidence="2">UWPOB_OBS1</strain>
    </source>
</reference>
<keyword evidence="1" id="KW-0812">Transmembrane</keyword>
<feature type="transmembrane region" description="Helical" evidence="1">
    <location>
        <begin position="22"/>
        <end position="40"/>
    </location>
</feature>
<feature type="transmembrane region" description="Helical" evidence="1">
    <location>
        <begin position="259"/>
        <end position="280"/>
    </location>
</feature>
<feature type="transmembrane region" description="Helical" evidence="1">
    <location>
        <begin position="208"/>
        <end position="239"/>
    </location>
</feature>
<protein>
    <recommendedName>
        <fullName evidence="4">Transmembrane protein</fullName>
    </recommendedName>
</protein>
<evidence type="ECO:0008006" key="4">
    <source>
        <dbReference type="Google" id="ProtNLM"/>
    </source>
</evidence>
<sequence length="306" mass="34903">MPSDALAAADYGYDTVRDICRIGTALWTLWSLILPFCFFWHARRRKDKSLPGFLKELQGQSWRTAIMLFRRRWWHIPFFAAAFWAISYLPYFFPEAAESEVITEVSEYGFRLLYPLLSFSYLWCLPEQLRSDQKSQLVVSTPSVFFTFLWTLAVLTFSKGSAEFFGLLAMFYVLLAVRADLTLALVFTRSMNPVSAMWKSFQYSRERALQFAWTFSLLSGLAYFLIFAFGIAVVTAELFADYLKFEFNTNWQLGMSSLYYALLASVLSFIDCLFLARGILFLQHIEGESKAEGGAAASGSPVAPSA</sequence>
<comment type="caution">
    <text evidence="2">The sequence shown here is derived from an EMBL/GenBank/DDBJ whole genome shotgun (WGS) entry which is preliminary data.</text>
</comment>
<feature type="transmembrane region" description="Helical" evidence="1">
    <location>
        <begin position="164"/>
        <end position="187"/>
    </location>
</feature>
<organism evidence="2 3">
    <name type="scientific">Candidatus Obscuribacter phosphatis</name>
    <dbReference type="NCBI Taxonomy" id="1906157"/>
    <lineage>
        <taxon>Bacteria</taxon>
        <taxon>Bacillati</taxon>
        <taxon>Candidatus Melainabacteria</taxon>
        <taxon>Candidatus Obscuribacterales</taxon>
        <taxon>Candidatus Obscuribacteraceae</taxon>
        <taxon>Candidatus Obscuribacter</taxon>
    </lineage>
</organism>
<evidence type="ECO:0000313" key="3">
    <source>
        <dbReference type="Proteomes" id="UP000664277"/>
    </source>
</evidence>
<dbReference type="Proteomes" id="UP000664277">
    <property type="component" value="Unassembled WGS sequence"/>
</dbReference>
<keyword evidence="1" id="KW-1133">Transmembrane helix</keyword>
<dbReference type="AlphaFoldDB" id="A0A8J7TNJ7"/>